<feature type="domain" description="DUF4236" evidence="2">
    <location>
        <begin position="3"/>
        <end position="55"/>
    </location>
</feature>
<dbReference type="Pfam" id="PF14020">
    <property type="entry name" value="DUF4236"/>
    <property type="match status" value="1"/>
</dbReference>
<comment type="caution">
    <text evidence="3">The sequence shown here is derived from an EMBL/GenBank/DDBJ whole genome shotgun (WGS) entry which is preliminary data.</text>
</comment>
<evidence type="ECO:0000313" key="3">
    <source>
        <dbReference type="EMBL" id="RGD86728.1"/>
    </source>
</evidence>
<proteinExistence type="predicted"/>
<evidence type="ECO:0000256" key="1">
    <source>
        <dbReference type="SAM" id="Phobius"/>
    </source>
</evidence>
<organism evidence="3 4">
    <name type="scientific">Thomasclavelia ramosa</name>
    <dbReference type="NCBI Taxonomy" id="1547"/>
    <lineage>
        <taxon>Bacteria</taxon>
        <taxon>Bacillati</taxon>
        <taxon>Bacillota</taxon>
        <taxon>Erysipelotrichia</taxon>
        <taxon>Erysipelotrichales</taxon>
        <taxon>Coprobacillaceae</taxon>
        <taxon>Thomasclavelia</taxon>
    </lineage>
</organism>
<dbReference type="EMBL" id="QUSL01000004">
    <property type="protein sequence ID" value="RGD86728.1"/>
    <property type="molecule type" value="Genomic_DNA"/>
</dbReference>
<dbReference type="AlphaFoldDB" id="A0A3E3EH79"/>
<feature type="transmembrane region" description="Helical" evidence="1">
    <location>
        <begin position="116"/>
        <end position="139"/>
    </location>
</feature>
<gene>
    <name evidence="3" type="ORF">DXB93_04255</name>
</gene>
<keyword evidence="1" id="KW-0812">Transmembrane</keyword>
<dbReference type="Proteomes" id="UP000261032">
    <property type="component" value="Unassembled WGS sequence"/>
</dbReference>
<accession>A0A3E3EH79</accession>
<keyword evidence="1" id="KW-0472">Membrane</keyword>
<evidence type="ECO:0000259" key="2">
    <source>
        <dbReference type="Pfam" id="PF14020"/>
    </source>
</evidence>
<dbReference type="InterPro" id="IPR025330">
    <property type="entry name" value="DUF4236"/>
</dbReference>
<dbReference type="RefSeq" id="WP_117580693.1">
    <property type="nucleotide sequence ID" value="NZ_QUSL01000004.1"/>
</dbReference>
<evidence type="ECO:0000313" key="4">
    <source>
        <dbReference type="Proteomes" id="UP000261032"/>
    </source>
</evidence>
<keyword evidence="1" id="KW-1133">Transmembrane helix</keyword>
<reference evidence="3 4" key="1">
    <citation type="submission" date="2018-08" db="EMBL/GenBank/DDBJ databases">
        <title>A genome reference for cultivated species of the human gut microbiota.</title>
        <authorList>
            <person name="Zou Y."/>
            <person name="Xue W."/>
            <person name="Luo G."/>
        </authorList>
    </citation>
    <scope>NUCLEOTIDE SEQUENCE [LARGE SCALE GENOMIC DNA]</scope>
    <source>
        <strain evidence="3 4">OM06-4</strain>
    </source>
</reference>
<protein>
    <submittedName>
        <fullName evidence="3">DUF4236 domain-containing protein</fullName>
    </submittedName>
</protein>
<sequence length="349" mass="40129">MGFRYRKSINLGGGFRINLSKSGVGYSWGTKGFRYTKTASGRTRKTYTIPGTGISHVTEKKNVSNSNRSPVTSADSNAYDVQKIENSNIKNFQDDEYSEFLIELKRIIRLDTFTNLLCLTIVLAFSLPILWITFILGVICKIYLHINAHIDLNYEMDDYSEYLFKERHDAWLSLLKSNKIWSKNATSKVKNKKIAAGASNLIKRTLIKKNKKIPYYLKCNVDIFCIGLEKEKLYFLPDKILIIKNGNPGVIPYNDVKFEYTETNFIETDSVPSDTQIIKYTWKFVNKNGKPDKRYKNNKQIPICKYGEISITSNTGLNTVLLVSNSEKALEFVSMMKTIQQYIEEQENI</sequence>
<name>A0A3E3EH79_9FIRM</name>